<reference evidence="1 2" key="1">
    <citation type="submission" date="2023-09" db="EMBL/GenBank/DDBJ databases">
        <title>Multi-omics analysis of a traditional fermented food reveals byproduct-associated fungal strains for waste-to-food upcycling.</title>
        <authorList>
            <consortium name="Lawrence Berkeley National Laboratory"/>
            <person name="Rekdal V.M."/>
            <person name="Villalobos-Escobedo J.M."/>
            <person name="Rodriguez-Valeron N."/>
            <person name="Garcia M.O."/>
            <person name="Vasquez D.P."/>
            <person name="Damayanti I."/>
            <person name="Sorensen P.M."/>
            <person name="Baidoo E.E."/>
            <person name="De Carvalho A.C."/>
            <person name="Riley R."/>
            <person name="Lipzen A."/>
            <person name="He G."/>
            <person name="Yan M."/>
            <person name="Haridas S."/>
            <person name="Daum C."/>
            <person name="Yoshinaga Y."/>
            <person name="Ng V."/>
            <person name="Grigoriev I.V."/>
            <person name="Munk R."/>
            <person name="Nuraida L."/>
            <person name="Wijaya C.H."/>
            <person name="Morales P.-C."/>
            <person name="Keasling J.D."/>
        </authorList>
    </citation>
    <scope>NUCLEOTIDE SEQUENCE [LARGE SCALE GENOMIC DNA]</scope>
    <source>
        <strain evidence="1 2">FGSC 2613</strain>
    </source>
</reference>
<protein>
    <submittedName>
        <fullName evidence="1">Uncharacterized protein</fullName>
    </submittedName>
</protein>
<organism evidence="1 2">
    <name type="scientific">Neurospora intermedia</name>
    <dbReference type="NCBI Taxonomy" id="5142"/>
    <lineage>
        <taxon>Eukaryota</taxon>
        <taxon>Fungi</taxon>
        <taxon>Dikarya</taxon>
        <taxon>Ascomycota</taxon>
        <taxon>Pezizomycotina</taxon>
        <taxon>Sordariomycetes</taxon>
        <taxon>Sordariomycetidae</taxon>
        <taxon>Sordariales</taxon>
        <taxon>Sordariaceae</taxon>
        <taxon>Neurospora</taxon>
    </lineage>
</organism>
<gene>
    <name evidence="1" type="ORF">QR685DRAFT_575417</name>
</gene>
<name>A0ABR3D0M8_NEUIN</name>
<accession>A0ABR3D0M8</accession>
<dbReference type="EMBL" id="JAVLET010000013">
    <property type="protein sequence ID" value="KAL0466250.1"/>
    <property type="molecule type" value="Genomic_DNA"/>
</dbReference>
<keyword evidence="2" id="KW-1185">Reference proteome</keyword>
<evidence type="ECO:0000313" key="2">
    <source>
        <dbReference type="Proteomes" id="UP001451303"/>
    </source>
</evidence>
<evidence type="ECO:0000313" key="1">
    <source>
        <dbReference type="EMBL" id="KAL0466250.1"/>
    </source>
</evidence>
<sequence>MRNPTDPEFLAIARSPSSPIKLTKESVPRVGYDSRFKRQPPHPVRVSVAKKNTGNKQGKIIKIATARIPRLTSVGEHF</sequence>
<proteinExistence type="predicted"/>
<dbReference type="Proteomes" id="UP001451303">
    <property type="component" value="Unassembled WGS sequence"/>
</dbReference>
<comment type="caution">
    <text evidence="1">The sequence shown here is derived from an EMBL/GenBank/DDBJ whole genome shotgun (WGS) entry which is preliminary data.</text>
</comment>